<keyword evidence="3" id="KW-1185">Reference proteome</keyword>
<dbReference type="Pfam" id="PF05144">
    <property type="entry name" value="Phage_CRI"/>
    <property type="match status" value="1"/>
</dbReference>
<reference evidence="2 3" key="1">
    <citation type="submission" date="2023-05" db="EMBL/GenBank/DDBJ databases">
        <authorList>
            <person name="Yin Y."/>
            <person name="Lu Z."/>
        </authorList>
    </citation>
    <scope>NUCLEOTIDE SEQUENCE [LARGE SCALE GENOMIC DNA]</scope>
    <source>
        <strain evidence="2 3">ZM22</strain>
    </source>
</reference>
<accession>A0ABY8SM17</accession>
<evidence type="ECO:0000313" key="3">
    <source>
        <dbReference type="Proteomes" id="UP001240697"/>
    </source>
</evidence>
<protein>
    <submittedName>
        <fullName evidence="2">Phage/plasmid replication protein</fullName>
    </submittedName>
</protein>
<gene>
    <name evidence="2" type="ORF">QMY55_14625</name>
</gene>
<proteinExistence type="predicted"/>
<organism evidence="2 3">
    <name type="scientific">Comamonas resistens</name>
    <dbReference type="NCBI Taxonomy" id="3046670"/>
    <lineage>
        <taxon>Bacteria</taxon>
        <taxon>Pseudomonadati</taxon>
        <taxon>Pseudomonadota</taxon>
        <taxon>Betaproteobacteria</taxon>
        <taxon>Burkholderiales</taxon>
        <taxon>Comamonadaceae</taxon>
        <taxon>Comamonas</taxon>
    </lineage>
</organism>
<name>A0ABY8SM17_9BURK</name>
<evidence type="ECO:0000259" key="1">
    <source>
        <dbReference type="Pfam" id="PF05144"/>
    </source>
</evidence>
<dbReference type="EMBL" id="CP125947">
    <property type="protein sequence ID" value="WHS63765.1"/>
    <property type="molecule type" value="Genomic_DNA"/>
</dbReference>
<evidence type="ECO:0000313" key="2">
    <source>
        <dbReference type="EMBL" id="WHS63765.1"/>
    </source>
</evidence>
<dbReference type="Proteomes" id="UP001240697">
    <property type="component" value="Chromosome"/>
</dbReference>
<dbReference type="RefSeq" id="WP_283484922.1">
    <property type="nucleotide sequence ID" value="NZ_CP125947.1"/>
</dbReference>
<sequence length="382" mass="43351">MIDYFNITIDGDDFPEIGKKVVVRQPSGVKTKSFTEVKISAGKYAPHFNVRVETNGQRIRFHGSPAQWLQGHNGMGSNDFRGLVKKTIRLAFETLEMDCPASVSKAIISGNYAVDEVHVAEHYAMPASLIAKLCDDIRRYGVASLKATTISPGVGVRLWPGSRDREVLIYDKQNYFLDKLLRHKHKLLGKMPMSFERIGTGLYFDKMIGQYLAHGVRIETRHKRDLKNKNLSLDKGFAWNQDAARALHIKTVEDIPLQDLPSLDVRELILQKADLKNRTLIALWLAGRDPKAFCPSPATYYRCRKDILEKYGINLSVPALMVDGISWKSLTDPANIMEPPEWALESGFVYDPKRWNGFVDSTQYERAWLNSENSSYRSVKSI</sequence>
<dbReference type="InterPro" id="IPR022686">
    <property type="entry name" value="G2P_N"/>
</dbReference>
<feature type="domain" description="Replication-associated protein G2P N-terminal" evidence="1">
    <location>
        <begin position="1"/>
        <end position="177"/>
    </location>
</feature>